<dbReference type="PANTHER" id="PTHR43481">
    <property type="entry name" value="FRUCTOSE-1-PHOSPHATE PHOSPHATASE"/>
    <property type="match status" value="1"/>
</dbReference>
<feature type="site" description="Important for catalytic activity and assists the phosphoryl transfer reaction to Asp8 by balancing charge and orienting the reacting groups" evidence="5">
    <location>
        <position position="112"/>
    </location>
</feature>
<dbReference type="Pfam" id="PF00702">
    <property type="entry name" value="Hydrolase"/>
    <property type="match status" value="1"/>
</dbReference>
<dbReference type="CDD" id="cd02598">
    <property type="entry name" value="HAD_BPGM"/>
    <property type="match status" value="1"/>
</dbReference>
<evidence type="ECO:0000256" key="1">
    <source>
        <dbReference type="ARBA" id="ARBA00006171"/>
    </source>
</evidence>
<dbReference type="SFLD" id="SFLDG01129">
    <property type="entry name" value="C1.5:_HAD__Beta-PGM__Phosphata"/>
    <property type="match status" value="1"/>
</dbReference>
<evidence type="ECO:0000313" key="6">
    <source>
        <dbReference type="EMBL" id="QNQ12096.1"/>
    </source>
</evidence>
<evidence type="ECO:0000313" key="7">
    <source>
        <dbReference type="Proteomes" id="UP000516148"/>
    </source>
</evidence>
<keyword evidence="7" id="KW-1185">Reference proteome</keyword>
<dbReference type="InterPro" id="IPR023198">
    <property type="entry name" value="PGP-like_dom2"/>
</dbReference>
<dbReference type="NCBIfam" id="TIGR01509">
    <property type="entry name" value="HAD-SF-IA-v3"/>
    <property type="match status" value="1"/>
</dbReference>
<feature type="site" description="Important for catalytic activity and assists the phosphoryl transfer reaction to Asp8 by balancing charge and orienting the reacting groups" evidence="5">
    <location>
        <position position="143"/>
    </location>
</feature>
<organism evidence="6 7">
    <name type="scientific">Sphingomonas alpina</name>
    <dbReference type="NCBI Taxonomy" id="653931"/>
    <lineage>
        <taxon>Bacteria</taxon>
        <taxon>Pseudomonadati</taxon>
        <taxon>Pseudomonadota</taxon>
        <taxon>Alphaproteobacteria</taxon>
        <taxon>Sphingomonadales</taxon>
        <taxon>Sphingomonadaceae</taxon>
        <taxon>Sphingomonas</taxon>
    </lineage>
</organism>
<comment type="cofactor">
    <cofactor evidence="4">
        <name>Mg(2+)</name>
        <dbReference type="ChEBI" id="CHEBI:18420"/>
    </cofactor>
    <text evidence="4">Binds 2 magnesium ions per subunit.</text>
</comment>
<dbReference type="GO" id="GO:0008801">
    <property type="term" value="F:beta-phosphoglucomutase activity"/>
    <property type="evidence" value="ECO:0007669"/>
    <property type="project" value="UniProtKB-EC"/>
</dbReference>
<feature type="binding site" evidence="3">
    <location>
        <position position="51"/>
    </location>
    <ligand>
        <name>substrate</name>
    </ligand>
</feature>
<dbReference type="SUPFAM" id="SSF56784">
    <property type="entry name" value="HAD-like"/>
    <property type="match status" value="1"/>
</dbReference>
<dbReference type="InterPro" id="IPR036412">
    <property type="entry name" value="HAD-like_sf"/>
</dbReference>
<dbReference type="Gene3D" id="3.40.50.1000">
    <property type="entry name" value="HAD superfamily/HAD-like"/>
    <property type="match status" value="1"/>
</dbReference>
<dbReference type="NCBIfam" id="TIGR02009">
    <property type="entry name" value="PGMB-YQAB-SF"/>
    <property type="match status" value="1"/>
</dbReference>
<dbReference type="EC" id="5.4.2.6" evidence="6"/>
<dbReference type="Proteomes" id="UP000516148">
    <property type="component" value="Chromosome"/>
</dbReference>
<feature type="binding site" evidence="3">
    <location>
        <begin position="43"/>
        <end position="48"/>
    </location>
    <ligand>
        <name>substrate</name>
    </ligand>
</feature>
<evidence type="ECO:0000256" key="4">
    <source>
        <dbReference type="PIRSR" id="PIRSR610972-3"/>
    </source>
</evidence>
<dbReference type="GO" id="GO:0005975">
    <property type="term" value="P:carbohydrate metabolic process"/>
    <property type="evidence" value="ECO:0007669"/>
    <property type="project" value="InterPro"/>
</dbReference>
<name>A0A7H0LQZ3_9SPHN</name>
<dbReference type="AlphaFoldDB" id="A0A7H0LQZ3"/>
<dbReference type="PANTHER" id="PTHR43481:SF4">
    <property type="entry name" value="GLYCEROL-1-PHOSPHATE PHOSPHOHYDROLASE 1-RELATED"/>
    <property type="match status" value="1"/>
</dbReference>
<dbReference type="InterPro" id="IPR010972">
    <property type="entry name" value="Beta-PGM"/>
</dbReference>
<gene>
    <name evidence="6" type="primary">pgmB</name>
    <name evidence="6" type="ORF">H3Z74_18465</name>
</gene>
<evidence type="ECO:0000256" key="5">
    <source>
        <dbReference type="PIRSR" id="PIRSR610972-4"/>
    </source>
</evidence>
<feature type="binding site" evidence="3">
    <location>
        <begin position="112"/>
        <end position="116"/>
    </location>
    <ligand>
        <name>substrate</name>
    </ligand>
</feature>
<accession>A0A7H0LQZ3</accession>
<dbReference type="InterPro" id="IPR010976">
    <property type="entry name" value="B-phosphoglucomutase_hydrolase"/>
</dbReference>
<proteinExistence type="inferred from homology"/>
<feature type="binding site" evidence="3">
    <location>
        <begin position="8"/>
        <end position="10"/>
    </location>
    <ligand>
        <name>substrate</name>
    </ligand>
</feature>
<feature type="binding site" evidence="3">
    <location>
        <position position="74"/>
    </location>
    <ligand>
        <name>substrate</name>
    </ligand>
</feature>
<keyword evidence="4" id="KW-0479">Metal-binding</keyword>
<evidence type="ECO:0000256" key="3">
    <source>
        <dbReference type="PIRSR" id="PIRSR610972-2"/>
    </source>
</evidence>
<dbReference type="GO" id="GO:0000287">
    <property type="term" value="F:magnesium ion binding"/>
    <property type="evidence" value="ECO:0007669"/>
    <property type="project" value="InterPro"/>
</dbReference>
<feature type="binding site" evidence="4">
    <location>
        <position position="168"/>
    </location>
    <ligand>
        <name>Mg(2+)</name>
        <dbReference type="ChEBI" id="CHEBI:18420"/>
    </ligand>
</feature>
<feature type="binding site" evidence="3">
    <location>
        <position position="24"/>
    </location>
    <ligand>
        <name>substrate</name>
    </ligand>
</feature>
<sequence>MLAAIIFDLDGVLTDTAEAHFRAWKRLADSIGVPFDHAANEQLKGIDRMGSLDRIIGDRPGFNANERARLAAVKNGWYLEEIAGFTPADLFPGARAVLEEARGAGLKIALASASRNAPLLLERLGIATLFDAVADPAAVAAGKPAPDIFLAAARAVDVAPALCLGVEDAEAGITAIRAAGMASLGIGSPAVLANADRVIAAIGAFRLGEYRSA</sequence>
<dbReference type="InterPro" id="IPR023214">
    <property type="entry name" value="HAD_sf"/>
</dbReference>
<feature type="binding site" evidence="4">
    <location>
        <position position="10"/>
    </location>
    <ligand>
        <name>Mg(2+)</name>
        <dbReference type="ChEBI" id="CHEBI:18420"/>
    </ligand>
</feature>
<keyword evidence="4" id="KW-0460">Magnesium</keyword>
<keyword evidence="6" id="KW-0413">Isomerase</keyword>
<dbReference type="Gene3D" id="1.10.150.240">
    <property type="entry name" value="Putative phosphatase, domain 2"/>
    <property type="match status" value="1"/>
</dbReference>
<dbReference type="GO" id="GO:0050308">
    <property type="term" value="F:sugar-phosphatase activity"/>
    <property type="evidence" value="ECO:0007669"/>
    <property type="project" value="TreeGrafter"/>
</dbReference>
<evidence type="ECO:0000256" key="2">
    <source>
        <dbReference type="PIRSR" id="PIRSR610972-1"/>
    </source>
</evidence>
<dbReference type="EMBL" id="CP061038">
    <property type="protein sequence ID" value="QNQ12096.1"/>
    <property type="molecule type" value="Genomic_DNA"/>
</dbReference>
<feature type="binding site" evidence="3">
    <location>
        <position position="143"/>
    </location>
    <ligand>
        <name>substrate</name>
    </ligand>
</feature>
<dbReference type="SFLD" id="SFLDG01135">
    <property type="entry name" value="C1.5.6:_HAD__Beta-PGM__Phospha"/>
    <property type="match status" value="1"/>
</dbReference>
<reference evidence="6 7" key="1">
    <citation type="submission" date="2020-09" db="EMBL/GenBank/DDBJ databases">
        <title>Sphingomonas sp., a new species isolated from pork steak.</title>
        <authorList>
            <person name="Heidler von Heilborn D."/>
        </authorList>
    </citation>
    <scope>NUCLEOTIDE SEQUENCE [LARGE SCALE GENOMIC DNA]</scope>
    <source>
        <strain evidence="7">S8-3T</strain>
    </source>
</reference>
<dbReference type="InterPro" id="IPR051806">
    <property type="entry name" value="HAD-like_SPP"/>
</dbReference>
<feature type="active site" description="Proton donor/acceptor" evidence="2">
    <location>
        <position position="10"/>
    </location>
</feature>
<comment type="similarity">
    <text evidence="1">Belongs to the HAD-like hydrolase superfamily. CbbY/CbbZ/Gph/YieH family.</text>
</comment>
<feature type="binding site" evidence="4">
    <location>
        <position position="167"/>
    </location>
    <ligand>
        <name>Mg(2+)</name>
        <dbReference type="ChEBI" id="CHEBI:18420"/>
    </ligand>
</feature>
<feature type="binding site" evidence="4">
    <location>
        <position position="8"/>
    </location>
    <ligand>
        <name>Mg(2+)</name>
        <dbReference type="ChEBI" id="CHEBI:18420"/>
    </ligand>
</feature>
<dbReference type="SFLD" id="SFLDS00003">
    <property type="entry name" value="Haloacid_Dehalogenase"/>
    <property type="match status" value="1"/>
</dbReference>
<dbReference type="NCBIfam" id="TIGR01990">
    <property type="entry name" value="bPGM"/>
    <property type="match status" value="1"/>
</dbReference>
<dbReference type="KEGG" id="spap:H3Z74_18465"/>
<protein>
    <submittedName>
        <fullName evidence="6">Beta-phosphoglucomutase</fullName>
        <ecNumber evidence="6">5.4.2.6</ecNumber>
    </submittedName>
</protein>
<dbReference type="InterPro" id="IPR006439">
    <property type="entry name" value="HAD-SF_hydro_IA"/>
</dbReference>
<feature type="active site" description="Nucleophile" evidence="2">
    <location>
        <position position="8"/>
    </location>
</feature>